<keyword evidence="2" id="KW-1185">Reference proteome</keyword>
<comment type="caution">
    <text evidence="1">The sequence shown here is derived from an EMBL/GenBank/DDBJ whole genome shotgun (WGS) entry which is preliminary data.</text>
</comment>
<dbReference type="Proteomes" id="UP000214588">
    <property type="component" value="Unassembled WGS sequence"/>
</dbReference>
<reference evidence="1 2" key="1">
    <citation type="submission" date="2017-06" db="EMBL/GenBank/DDBJ databases">
        <title>Draft Genome Sequence of Natranaerobius trueperi halophilic, alkalithermophilic bacteria from soda lakes.</title>
        <authorList>
            <person name="Zhao B."/>
        </authorList>
    </citation>
    <scope>NUCLEOTIDE SEQUENCE [LARGE SCALE GENOMIC DNA]</scope>
    <source>
        <strain evidence="1 2">DSM 18760</strain>
    </source>
</reference>
<dbReference type="InterPro" id="IPR022477">
    <property type="entry name" value="Spore_YqfC"/>
</dbReference>
<dbReference type="InterPro" id="IPR022476">
    <property type="entry name" value="Spore_YabP/YqfC"/>
</dbReference>
<dbReference type="NCBIfam" id="TIGR02856">
    <property type="entry name" value="spore_yqfC"/>
    <property type="match status" value="1"/>
</dbReference>
<dbReference type="OrthoDB" id="2989236at2"/>
<evidence type="ECO:0000313" key="2">
    <source>
        <dbReference type="Proteomes" id="UP000214588"/>
    </source>
</evidence>
<name>A0A226BXX9_9FIRM</name>
<dbReference type="AlphaFoldDB" id="A0A226BXX9"/>
<protein>
    <submittedName>
        <fullName evidence="1">Sporulation protein YqfC</fullName>
    </submittedName>
</protein>
<evidence type="ECO:0000313" key="1">
    <source>
        <dbReference type="EMBL" id="OWZ83059.1"/>
    </source>
</evidence>
<sequence>MKKHNLKAMFTDFFDLPKDIVLNLPRIIIIGDTQFYVENHRGVSEYSENKIRIKISGGEISVTGSSLVLRNIFEEEILIEGNIENIEFNN</sequence>
<dbReference type="EMBL" id="NIQC01000028">
    <property type="protein sequence ID" value="OWZ83059.1"/>
    <property type="molecule type" value="Genomic_DNA"/>
</dbReference>
<dbReference type="RefSeq" id="WP_089024225.1">
    <property type="nucleotide sequence ID" value="NZ_NIQC01000028.1"/>
</dbReference>
<dbReference type="Pfam" id="PF07873">
    <property type="entry name" value="YabP"/>
    <property type="match status" value="1"/>
</dbReference>
<gene>
    <name evidence="1" type="primary">yqfC</name>
    <name evidence="1" type="ORF">CDO51_10520</name>
</gene>
<organism evidence="1 2">
    <name type="scientific">Natranaerobius trueperi</name>
    <dbReference type="NCBI Taxonomy" id="759412"/>
    <lineage>
        <taxon>Bacteria</taxon>
        <taxon>Bacillati</taxon>
        <taxon>Bacillota</taxon>
        <taxon>Clostridia</taxon>
        <taxon>Natranaerobiales</taxon>
        <taxon>Natranaerobiaceae</taxon>
        <taxon>Natranaerobius</taxon>
    </lineage>
</organism>
<proteinExistence type="predicted"/>
<accession>A0A226BXX9</accession>